<evidence type="ECO:0000256" key="6">
    <source>
        <dbReference type="ARBA" id="ARBA00022892"/>
    </source>
</evidence>
<dbReference type="GO" id="GO:0016192">
    <property type="term" value="P:vesicle-mediated transport"/>
    <property type="evidence" value="ECO:0007669"/>
    <property type="project" value="UniProtKB-KW"/>
</dbReference>
<feature type="transmembrane region" description="Helical" evidence="12">
    <location>
        <begin position="66"/>
        <end position="86"/>
    </location>
</feature>
<evidence type="ECO:0000256" key="10">
    <source>
        <dbReference type="ARBA" id="ARBA00023170"/>
    </source>
</evidence>
<feature type="transmembrane region" description="Helical" evidence="12">
    <location>
        <begin position="36"/>
        <end position="54"/>
    </location>
</feature>
<evidence type="ECO:0000256" key="5">
    <source>
        <dbReference type="ARBA" id="ARBA00022824"/>
    </source>
</evidence>
<feature type="transmembrane region" description="Helical" evidence="12">
    <location>
        <begin position="126"/>
        <end position="146"/>
    </location>
</feature>
<dbReference type="OMA" id="CILIWAI"/>
<feature type="transmembrane region" description="Helical" evidence="12">
    <location>
        <begin position="158"/>
        <end position="176"/>
    </location>
</feature>
<proteinExistence type="inferred from homology"/>
<dbReference type="OrthoDB" id="7694678at2759"/>
<feature type="transmembrane region" description="Helical" evidence="12">
    <location>
        <begin position="98"/>
        <end position="120"/>
    </location>
</feature>
<protein>
    <recommendedName>
        <fullName evidence="15">ER lumen protein retaining receptor</fullName>
    </recommendedName>
</protein>
<comment type="caution">
    <text evidence="13">The sequence shown here is derived from an EMBL/GenBank/DDBJ whole genome shotgun (WGS) entry which is preliminary data.</text>
</comment>
<dbReference type="Proteomes" id="UP000028545">
    <property type="component" value="Unassembled WGS sequence"/>
</dbReference>
<accession>A0A084G4G8</accession>
<gene>
    <name evidence="13" type="ORF">SAPIO_CDS6083</name>
</gene>
<keyword evidence="6" id="KW-0931">ER-Golgi transport</keyword>
<dbReference type="PRINTS" id="PR00660">
    <property type="entry name" value="ERLUMENR"/>
</dbReference>
<evidence type="ECO:0000256" key="9">
    <source>
        <dbReference type="ARBA" id="ARBA00023136"/>
    </source>
</evidence>
<evidence type="ECO:0008006" key="15">
    <source>
        <dbReference type="Google" id="ProtNLM"/>
    </source>
</evidence>
<dbReference type="VEuPathDB" id="FungiDB:SAPIO_CDS6083"/>
<reference evidence="13 14" key="1">
    <citation type="journal article" date="2014" name="Genome Announc.">
        <title>Draft genome sequence of the pathogenic fungus Scedosporium apiospermum.</title>
        <authorList>
            <person name="Vandeputte P."/>
            <person name="Ghamrawi S."/>
            <person name="Rechenmann M."/>
            <person name="Iltis A."/>
            <person name="Giraud S."/>
            <person name="Fleury M."/>
            <person name="Thornton C."/>
            <person name="Delhaes L."/>
            <person name="Meyer W."/>
            <person name="Papon N."/>
            <person name="Bouchara J.P."/>
        </authorList>
    </citation>
    <scope>NUCLEOTIDE SEQUENCE [LARGE SCALE GENOMIC DNA]</scope>
    <source>
        <strain evidence="13 14">IHEM 14462</strain>
    </source>
</reference>
<comment type="similarity">
    <text evidence="2">Belongs to the ERD2 family.</text>
</comment>
<evidence type="ECO:0000256" key="11">
    <source>
        <dbReference type="SAM" id="MobiDB-lite"/>
    </source>
</evidence>
<dbReference type="GO" id="GO:0005789">
    <property type="term" value="C:endoplasmic reticulum membrane"/>
    <property type="evidence" value="ECO:0007669"/>
    <property type="project" value="UniProtKB-SubCell"/>
</dbReference>
<feature type="compositionally biased region" description="Polar residues" evidence="11">
    <location>
        <begin position="252"/>
        <end position="263"/>
    </location>
</feature>
<evidence type="ECO:0000256" key="7">
    <source>
        <dbReference type="ARBA" id="ARBA00022927"/>
    </source>
</evidence>
<dbReference type="EMBL" id="JOWA01000100">
    <property type="protein sequence ID" value="KEZ42230.1"/>
    <property type="molecule type" value="Genomic_DNA"/>
</dbReference>
<name>A0A084G4G8_PSEDA</name>
<keyword evidence="7" id="KW-0653">Protein transport</keyword>
<evidence type="ECO:0000256" key="8">
    <source>
        <dbReference type="ARBA" id="ARBA00022989"/>
    </source>
</evidence>
<evidence type="ECO:0000313" key="13">
    <source>
        <dbReference type="EMBL" id="KEZ42230.1"/>
    </source>
</evidence>
<dbReference type="PANTHER" id="PTHR10585">
    <property type="entry name" value="ER LUMEN PROTEIN RETAINING RECEPTOR"/>
    <property type="match status" value="1"/>
</dbReference>
<dbReference type="HOGENOM" id="CLU_041571_0_0_1"/>
<keyword evidence="8 12" id="KW-1133">Transmembrane helix</keyword>
<sequence length="349" mass="39548">MSSGAFNVFRVAGDIFHISSKGILMYAIHRNRSAEGVSMITQILYAIVFCTRYLDIFTEPSPYNLFFKIFYITSSLYIIAIMQWVFPRTREREISWKIGAAILGGSFIVSPFAMLIFESYWSFSQWLWDFSVILESVCVLPQLLLLRQTTVPTVINSFYLLALGTYRFLYVLNWIYRGVDPSSRPPNAVSVIFGVIQTALFIDFFWCYYTRPRVRLRNGGIVDAQDYQRGWLIGRIIGPNVHVEHDDDEESSPATGGRNQPRSSARPKWGSRGISVSADDGIHETERLTGHQNDVDFDDAVDPDARMHDPDDLAKALDDDDEDSALPSVHTTGNGEPSGVTNGEEWRDN</sequence>
<keyword evidence="5" id="KW-0256">Endoplasmic reticulum</keyword>
<comment type="subcellular location">
    <subcellularLocation>
        <location evidence="1">Endoplasmic reticulum membrane</location>
        <topology evidence="1">Multi-pass membrane protein</topology>
    </subcellularLocation>
</comment>
<evidence type="ECO:0000313" key="14">
    <source>
        <dbReference type="Proteomes" id="UP000028545"/>
    </source>
</evidence>
<dbReference type="InterPro" id="IPR000133">
    <property type="entry name" value="ER_ret_rcpt"/>
</dbReference>
<keyword evidence="10" id="KW-0675">Receptor</keyword>
<feature type="transmembrane region" description="Helical" evidence="12">
    <location>
        <begin position="188"/>
        <end position="209"/>
    </location>
</feature>
<feature type="compositionally biased region" description="Basic and acidic residues" evidence="11">
    <location>
        <begin position="280"/>
        <end position="289"/>
    </location>
</feature>
<dbReference type="GO" id="GO:0015031">
    <property type="term" value="P:protein transport"/>
    <property type="evidence" value="ECO:0007669"/>
    <property type="project" value="UniProtKB-KW"/>
</dbReference>
<keyword evidence="14" id="KW-1185">Reference proteome</keyword>
<organism evidence="13 14">
    <name type="scientific">Pseudallescheria apiosperma</name>
    <name type="common">Scedosporium apiospermum</name>
    <dbReference type="NCBI Taxonomy" id="563466"/>
    <lineage>
        <taxon>Eukaryota</taxon>
        <taxon>Fungi</taxon>
        <taxon>Dikarya</taxon>
        <taxon>Ascomycota</taxon>
        <taxon>Pezizomycotina</taxon>
        <taxon>Sordariomycetes</taxon>
        <taxon>Hypocreomycetidae</taxon>
        <taxon>Microascales</taxon>
        <taxon>Microascaceae</taxon>
        <taxon>Scedosporium</taxon>
    </lineage>
</organism>
<feature type="compositionally biased region" description="Basic and acidic residues" evidence="11">
    <location>
        <begin position="303"/>
        <end position="317"/>
    </location>
</feature>
<dbReference type="RefSeq" id="XP_016642029.1">
    <property type="nucleotide sequence ID" value="XM_016788272.1"/>
</dbReference>
<dbReference type="Pfam" id="PF00810">
    <property type="entry name" value="ER_lumen_recept"/>
    <property type="match status" value="1"/>
</dbReference>
<keyword evidence="3" id="KW-0813">Transport</keyword>
<keyword evidence="4 12" id="KW-0812">Transmembrane</keyword>
<feature type="compositionally biased region" description="Polar residues" evidence="11">
    <location>
        <begin position="329"/>
        <end position="341"/>
    </location>
</feature>
<evidence type="ECO:0000256" key="3">
    <source>
        <dbReference type="ARBA" id="ARBA00022448"/>
    </source>
</evidence>
<dbReference type="KEGG" id="sapo:SAPIO_CDS6083"/>
<dbReference type="GeneID" id="27725155"/>
<keyword evidence="9 12" id="KW-0472">Membrane</keyword>
<feature type="region of interest" description="Disordered" evidence="11">
    <location>
        <begin position="243"/>
        <end position="349"/>
    </location>
</feature>
<evidence type="ECO:0000256" key="4">
    <source>
        <dbReference type="ARBA" id="ARBA00022692"/>
    </source>
</evidence>
<dbReference type="AlphaFoldDB" id="A0A084G4G8"/>
<evidence type="ECO:0000256" key="1">
    <source>
        <dbReference type="ARBA" id="ARBA00004477"/>
    </source>
</evidence>
<dbReference type="GO" id="GO:0046923">
    <property type="term" value="F:ER retention sequence binding"/>
    <property type="evidence" value="ECO:0007669"/>
    <property type="project" value="InterPro"/>
</dbReference>
<evidence type="ECO:0000256" key="2">
    <source>
        <dbReference type="ARBA" id="ARBA00010120"/>
    </source>
</evidence>
<evidence type="ECO:0000256" key="12">
    <source>
        <dbReference type="SAM" id="Phobius"/>
    </source>
</evidence>
<dbReference type="GO" id="GO:0006621">
    <property type="term" value="P:protein retention in ER lumen"/>
    <property type="evidence" value="ECO:0007669"/>
    <property type="project" value="InterPro"/>
</dbReference>